<dbReference type="InterPro" id="IPR000524">
    <property type="entry name" value="Tscrpt_reg_HTH_GntR"/>
</dbReference>
<dbReference type="RefSeq" id="WP_267304202.1">
    <property type="nucleotide sequence ID" value="NZ_JAOQJX010000018.1"/>
</dbReference>
<dbReference type="SMART" id="SM00895">
    <property type="entry name" value="FCD"/>
    <property type="match status" value="1"/>
</dbReference>
<dbReference type="PROSITE" id="PS50949">
    <property type="entry name" value="HTH_GNTR"/>
    <property type="match status" value="1"/>
</dbReference>
<evidence type="ECO:0000259" key="4">
    <source>
        <dbReference type="PROSITE" id="PS50949"/>
    </source>
</evidence>
<evidence type="ECO:0000256" key="3">
    <source>
        <dbReference type="ARBA" id="ARBA00023163"/>
    </source>
</evidence>
<keyword evidence="6" id="KW-1185">Reference proteome</keyword>
<dbReference type="Pfam" id="PF07729">
    <property type="entry name" value="FCD"/>
    <property type="match status" value="1"/>
</dbReference>
<dbReference type="SUPFAM" id="SSF46785">
    <property type="entry name" value="Winged helix' DNA-binding domain"/>
    <property type="match status" value="1"/>
</dbReference>
<feature type="domain" description="HTH gntR-type" evidence="4">
    <location>
        <begin position="10"/>
        <end position="77"/>
    </location>
</feature>
<protein>
    <submittedName>
        <fullName evidence="5">GntR family transcriptional regulator</fullName>
    </submittedName>
</protein>
<evidence type="ECO:0000313" key="6">
    <source>
        <dbReference type="Proteomes" id="UP001652394"/>
    </source>
</evidence>
<keyword evidence="2" id="KW-0238">DNA-binding</keyword>
<dbReference type="CDD" id="cd07377">
    <property type="entry name" value="WHTH_GntR"/>
    <property type="match status" value="1"/>
</dbReference>
<dbReference type="InterPro" id="IPR036390">
    <property type="entry name" value="WH_DNA-bd_sf"/>
</dbReference>
<dbReference type="SUPFAM" id="SSF48008">
    <property type="entry name" value="GntR ligand-binding domain-like"/>
    <property type="match status" value="1"/>
</dbReference>
<keyword evidence="1" id="KW-0805">Transcription regulation</keyword>
<dbReference type="SMART" id="SM00345">
    <property type="entry name" value="HTH_GNTR"/>
    <property type="match status" value="1"/>
</dbReference>
<dbReference type="InterPro" id="IPR011711">
    <property type="entry name" value="GntR_C"/>
</dbReference>
<name>A0ABT2TD82_9FIRM</name>
<dbReference type="Gene3D" id="1.20.120.530">
    <property type="entry name" value="GntR ligand-binding domain-like"/>
    <property type="match status" value="1"/>
</dbReference>
<accession>A0ABT2TD82</accession>
<dbReference type="PANTHER" id="PTHR43537">
    <property type="entry name" value="TRANSCRIPTIONAL REGULATOR, GNTR FAMILY"/>
    <property type="match status" value="1"/>
</dbReference>
<reference evidence="5 6" key="1">
    <citation type="journal article" date="2021" name="ISME Commun">
        <title>Automated analysis of genomic sequences facilitates high-throughput and comprehensive description of bacteria.</title>
        <authorList>
            <person name="Hitch T.C.A."/>
        </authorList>
    </citation>
    <scope>NUCLEOTIDE SEQUENCE [LARGE SCALE GENOMIC DNA]</scope>
    <source>
        <strain evidence="5 6">H2_18</strain>
    </source>
</reference>
<evidence type="ECO:0000256" key="2">
    <source>
        <dbReference type="ARBA" id="ARBA00023125"/>
    </source>
</evidence>
<evidence type="ECO:0000256" key="1">
    <source>
        <dbReference type="ARBA" id="ARBA00023015"/>
    </source>
</evidence>
<dbReference type="Gene3D" id="1.10.10.10">
    <property type="entry name" value="Winged helix-like DNA-binding domain superfamily/Winged helix DNA-binding domain"/>
    <property type="match status" value="1"/>
</dbReference>
<dbReference type="InterPro" id="IPR036388">
    <property type="entry name" value="WH-like_DNA-bd_sf"/>
</dbReference>
<dbReference type="EMBL" id="JAOQJX010000018">
    <property type="protein sequence ID" value="MCU6748207.1"/>
    <property type="molecule type" value="Genomic_DNA"/>
</dbReference>
<gene>
    <name evidence="5" type="ORF">OCV51_11170</name>
</gene>
<keyword evidence="3" id="KW-0804">Transcription</keyword>
<dbReference type="Pfam" id="PF00392">
    <property type="entry name" value="GntR"/>
    <property type="match status" value="1"/>
</dbReference>
<proteinExistence type="predicted"/>
<comment type="caution">
    <text evidence="5">The sequence shown here is derived from an EMBL/GenBank/DDBJ whole genome shotgun (WGS) entry which is preliminary data.</text>
</comment>
<dbReference type="Proteomes" id="UP001652394">
    <property type="component" value="Unassembled WGS sequence"/>
</dbReference>
<organism evidence="5 6">
    <name type="scientific">Faecalicatena acetigenes</name>
    <dbReference type="NCBI Taxonomy" id="2981790"/>
    <lineage>
        <taxon>Bacteria</taxon>
        <taxon>Bacillati</taxon>
        <taxon>Bacillota</taxon>
        <taxon>Clostridia</taxon>
        <taxon>Lachnospirales</taxon>
        <taxon>Lachnospiraceae</taxon>
        <taxon>Faecalicatena</taxon>
    </lineage>
</organism>
<evidence type="ECO:0000313" key="5">
    <source>
        <dbReference type="EMBL" id="MCU6748207.1"/>
    </source>
</evidence>
<dbReference type="InterPro" id="IPR008920">
    <property type="entry name" value="TF_FadR/GntR_C"/>
</dbReference>
<dbReference type="PANTHER" id="PTHR43537:SF5">
    <property type="entry name" value="UXU OPERON TRANSCRIPTIONAL REGULATOR"/>
    <property type="match status" value="1"/>
</dbReference>
<sequence length="226" mass="26699">MIVKKRYGRETGREYVLRILKENIVLLELEPGSRISENDLAAELGISRTPVREALIELSKSKIVKIYPQKGSYVSLIDWAMVEEAQFMRITMEKAVIVLACQGIEEKKLSVLEKNVKLQQFYLDDNEPGELLELDNQFHKELFIMTNKPHIYKLMSNMMLHFERLRALRTKTVDQQYVIDDHMEILDAIRKKDVERGVSVMERHLTRHKIDEGIVEEKYRQYFEKE</sequence>